<organism evidence="1 2">
    <name type="scientific">Diploptera punctata</name>
    <name type="common">Pacific beetle cockroach</name>
    <dbReference type="NCBI Taxonomy" id="6984"/>
    <lineage>
        <taxon>Eukaryota</taxon>
        <taxon>Metazoa</taxon>
        <taxon>Ecdysozoa</taxon>
        <taxon>Arthropoda</taxon>
        <taxon>Hexapoda</taxon>
        <taxon>Insecta</taxon>
        <taxon>Pterygota</taxon>
        <taxon>Neoptera</taxon>
        <taxon>Polyneoptera</taxon>
        <taxon>Dictyoptera</taxon>
        <taxon>Blattodea</taxon>
        <taxon>Blaberoidea</taxon>
        <taxon>Blaberidae</taxon>
        <taxon>Diplopterinae</taxon>
        <taxon>Diploptera</taxon>
    </lineage>
</organism>
<evidence type="ECO:0000313" key="2">
    <source>
        <dbReference type="Proteomes" id="UP001233999"/>
    </source>
</evidence>
<comment type="caution">
    <text evidence="1">The sequence shown here is derived from an EMBL/GenBank/DDBJ whole genome shotgun (WGS) entry which is preliminary data.</text>
</comment>
<sequence length="155" mass="17242">QPIKHKSTNMRITSFPGTMINVFISEEMPERGSLVVRPFAINCQRDGGGTTTPEEDRFEAAVITGRVVLEESSAVGLAPPPLLSNKIRTPSLLQREIELRIPPPNNGKAFERDYFIIHCIAPILPRDRETKEKVNNAIGLKTVQDALPVPFKITK</sequence>
<dbReference type="AlphaFoldDB" id="A0AAD8A690"/>
<evidence type="ECO:0000313" key="1">
    <source>
        <dbReference type="EMBL" id="KAJ9592532.1"/>
    </source>
</evidence>
<keyword evidence="2" id="KW-1185">Reference proteome</keyword>
<name>A0AAD8A690_DIPPU</name>
<reference evidence="1" key="2">
    <citation type="submission" date="2023-05" db="EMBL/GenBank/DDBJ databases">
        <authorList>
            <person name="Fouks B."/>
        </authorList>
    </citation>
    <scope>NUCLEOTIDE SEQUENCE</scope>
    <source>
        <strain evidence="1">Stay&amp;Tobe</strain>
        <tissue evidence="1">Testes</tissue>
    </source>
</reference>
<feature type="non-terminal residue" evidence="1">
    <location>
        <position position="1"/>
    </location>
</feature>
<reference evidence="1" key="1">
    <citation type="journal article" date="2023" name="IScience">
        <title>Live-bearing cockroach genome reveals convergent evolutionary mechanisms linked to viviparity in insects and beyond.</title>
        <authorList>
            <person name="Fouks B."/>
            <person name="Harrison M.C."/>
            <person name="Mikhailova A.A."/>
            <person name="Marchal E."/>
            <person name="English S."/>
            <person name="Carruthers M."/>
            <person name="Jennings E.C."/>
            <person name="Chiamaka E.L."/>
            <person name="Frigard R.A."/>
            <person name="Pippel M."/>
            <person name="Attardo G.M."/>
            <person name="Benoit J.B."/>
            <person name="Bornberg-Bauer E."/>
            <person name="Tobe S.S."/>
        </authorList>
    </citation>
    <scope>NUCLEOTIDE SEQUENCE</scope>
    <source>
        <strain evidence="1">Stay&amp;Tobe</strain>
    </source>
</reference>
<protein>
    <submittedName>
        <fullName evidence="1">Uncharacterized protein</fullName>
    </submittedName>
</protein>
<gene>
    <name evidence="1" type="ORF">L9F63_015805</name>
</gene>
<dbReference type="EMBL" id="JASPKZ010003833">
    <property type="protein sequence ID" value="KAJ9592532.1"/>
    <property type="molecule type" value="Genomic_DNA"/>
</dbReference>
<proteinExistence type="predicted"/>
<accession>A0AAD8A690</accession>
<dbReference type="Proteomes" id="UP001233999">
    <property type="component" value="Unassembled WGS sequence"/>
</dbReference>